<dbReference type="GeneID" id="5001554"/>
<dbReference type="EMBL" id="CP000584">
    <property type="protein sequence ID" value="ABO95906.1"/>
    <property type="molecule type" value="Genomic_DNA"/>
</dbReference>
<organism evidence="1 2">
    <name type="scientific">Ostreococcus lucimarinus (strain CCE9901)</name>
    <dbReference type="NCBI Taxonomy" id="436017"/>
    <lineage>
        <taxon>Eukaryota</taxon>
        <taxon>Viridiplantae</taxon>
        <taxon>Chlorophyta</taxon>
        <taxon>Mamiellophyceae</taxon>
        <taxon>Mamiellales</taxon>
        <taxon>Bathycoccaceae</taxon>
        <taxon>Ostreococcus</taxon>
    </lineage>
</organism>
<reference evidence="1 2" key="1">
    <citation type="journal article" date="2007" name="Proc. Natl. Acad. Sci. U.S.A.">
        <title>The tiny eukaryote Ostreococcus provides genomic insights into the paradox of plankton speciation.</title>
        <authorList>
            <person name="Palenik B."/>
            <person name="Grimwood J."/>
            <person name="Aerts A."/>
            <person name="Rouze P."/>
            <person name="Salamov A."/>
            <person name="Putnam N."/>
            <person name="Dupont C."/>
            <person name="Jorgensen R."/>
            <person name="Derelle E."/>
            <person name="Rombauts S."/>
            <person name="Zhou K."/>
            <person name="Otillar R."/>
            <person name="Merchant S.S."/>
            <person name="Podell S."/>
            <person name="Gaasterland T."/>
            <person name="Napoli C."/>
            <person name="Gendler K."/>
            <person name="Manuell A."/>
            <person name="Tai V."/>
            <person name="Vallon O."/>
            <person name="Piganeau G."/>
            <person name="Jancek S."/>
            <person name="Heijde M."/>
            <person name="Jabbari K."/>
            <person name="Bowler C."/>
            <person name="Lohr M."/>
            <person name="Robbens S."/>
            <person name="Werner G."/>
            <person name="Dubchak I."/>
            <person name="Pazour G.J."/>
            <person name="Ren Q."/>
            <person name="Paulsen I."/>
            <person name="Delwiche C."/>
            <person name="Schmutz J."/>
            <person name="Rokhsar D."/>
            <person name="Van de Peer Y."/>
            <person name="Moreau H."/>
            <person name="Grigoriev I.V."/>
        </authorList>
    </citation>
    <scope>NUCLEOTIDE SEQUENCE [LARGE SCALE GENOMIC DNA]</scope>
    <source>
        <strain evidence="1 2">CCE9901</strain>
    </source>
</reference>
<keyword evidence="2" id="KW-1185">Reference proteome</keyword>
<dbReference type="KEGG" id="olu:OSTLU_31405"/>
<dbReference type="OrthoDB" id="497226at2759"/>
<gene>
    <name evidence="1" type="ORF">OSTLU_31405</name>
</gene>
<dbReference type="AlphaFoldDB" id="A4RWP1"/>
<sequence>MLALLRNHRRGLKADVLLNKVKGNMELDGYKSVLVGVGRMEQWDLAREIVEFVKAGGRERGDEVLTSNWFVALATRRLEEKAYDATCDVFGYMKEFGSVPSGETIETFAKLTVSGLFAQTFFCPRLRPSVVDDYTPSKTPSFGSESH</sequence>
<accession>A4RWP1</accession>
<evidence type="ECO:0008006" key="3">
    <source>
        <dbReference type="Google" id="ProtNLM"/>
    </source>
</evidence>
<name>A4RWP1_OSTLU</name>
<dbReference type="HOGENOM" id="CLU_1771178_0_0_1"/>
<dbReference type="Proteomes" id="UP000001568">
    <property type="component" value="Chromosome 4"/>
</dbReference>
<proteinExistence type="predicted"/>
<evidence type="ECO:0000313" key="1">
    <source>
        <dbReference type="EMBL" id="ABO95906.1"/>
    </source>
</evidence>
<protein>
    <recommendedName>
        <fullName evidence="3">Pentacotripeptide-repeat region of PRORP domain-containing protein</fullName>
    </recommendedName>
</protein>
<dbReference type="RefSeq" id="XP_001417613.1">
    <property type="nucleotide sequence ID" value="XM_001417576.1"/>
</dbReference>
<dbReference type="Gramene" id="ABO95906">
    <property type="protein sequence ID" value="ABO95906"/>
    <property type="gene ID" value="OSTLU_31405"/>
</dbReference>
<evidence type="ECO:0000313" key="2">
    <source>
        <dbReference type="Proteomes" id="UP000001568"/>
    </source>
</evidence>